<dbReference type="InterPro" id="IPR006311">
    <property type="entry name" value="TAT_signal"/>
</dbReference>
<evidence type="ECO:0000256" key="4">
    <source>
        <dbReference type="ARBA" id="ARBA00023326"/>
    </source>
</evidence>
<dbReference type="PROSITE" id="PS51318">
    <property type="entry name" value="TAT"/>
    <property type="match status" value="1"/>
</dbReference>
<accession>A0ABQ3B1L0</accession>
<evidence type="ECO:0000313" key="8">
    <source>
        <dbReference type="EMBL" id="GGY74677.1"/>
    </source>
</evidence>
<name>A0ABQ3B1L0_9GAMM</name>
<comment type="similarity">
    <text evidence="5">Belongs to the glycosyl hydrolase 10 (cellulase F) family.</text>
</comment>
<proteinExistence type="inferred from homology"/>
<reference evidence="9" key="1">
    <citation type="journal article" date="2019" name="Int. J. Syst. Evol. Microbiol.">
        <title>The Global Catalogue of Microorganisms (GCM) 10K type strain sequencing project: providing services to taxonomists for standard genome sequencing and annotation.</title>
        <authorList>
            <consortium name="The Broad Institute Genomics Platform"/>
            <consortium name="The Broad Institute Genome Sequencing Center for Infectious Disease"/>
            <person name="Wu L."/>
            <person name="Ma J."/>
        </authorList>
    </citation>
    <scope>NUCLEOTIDE SEQUENCE [LARGE SCALE GENOMIC DNA]</scope>
    <source>
        <strain evidence="9">KCTC 32239</strain>
    </source>
</reference>
<dbReference type="Gene3D" id="3.20.20.80">
    <property type="entry name" value="Glycosidases"/>
    <property type="match status" value="1"/>
</dbReference>
<dbReference type="PANTHER" id="PTHR31490:SF90">
    <property type="entry name" value="ENDO-1,4-BETA-XYLANASE A"/>
    <property type="match status" value="1"/>
</dbReference>
<dbReference type="SUPFAM" id="SSF51445">
    <property type="entry name" value="(Trans)glycosidases"/>
    <property type="match status" value="1"/>
</dbReference>
<dbReference type="Proteomes" id="UP000619761">
    <property type="component" value="Unassembled WGS sequence"/>
</dbReference>
<feature type="domain" description="GH10" evidence="7">
    <location>
        <begin position="29"/>
        <end position="376"/>
    </location>
</feature>
<evidence type="ECO:0000313" key="9">
    <source>
        <dbReference type="Proteomes" id="UP000619761"/>
    </source>
</evidence>
<comment type="catalytic activity">
    <reaction evidence="5">
        <text>Endohydrolysis of (1-&gt;4)-beta-D-xylosidic linkages in xylans.</text>
        <dbReference type="EC" id="3.2.1.8"/>
    </reaction>
</comment>
<keyword evidence="1 5" id="KW-0378">Hydrolase</keyword>
<dbReference type="Pfam" id="PF00331">
    <property type="entry name" value="Glyco_hydro_10"/>
    <property type="match status" value="1"/>
</dbReference>
<protein>
    <recommendedName>
        <fullName evidence="5">Beta-xylanase</fullName>
        <ecNumber evidence="5">3.2.1.8</ecNumber>
    </recommendedName>
</protein>
<dbReference type="PRINTS" id="PR00134">
    <property type="entry name" value="GLHYDRLASE10"/>
</dbReference>
<evidence type="ECO:0000256" key="1">
    <source>
        <dbReference type="ARBA" id="ARBA00022801"/>
    </source>
</evidence>
<keyword evidence="9" id="KW-1185">Reference proteome</keyword>
<evidence type="ECO:0000256" key="2">
    <source>
        <dbReference type="ARBA" id="ARBA00023277"/>
    </source>
</evidence>
<evidence type="ECO:0000259" key="7">
    <source>
        <dbReference type="PROSITE" id="PS51760"/>
    </source>
</evidence>
<sequence length="378" mass="43523">MSISRRLFLRNAALATALLNLKSNALAKAVERTGIKDFYKDDFHVGTILSTGALLKNDTKTLSLVAREFNAITAENCMKWEPIRPNDKEWDWTAADKFVEFGEQNKMYIVGHNLVWHSQCPKEVFQNETGGVISKEGLTKKMQDHIATKAGRYKGRLQAWDVVNEAVEDDGSWRKSPWYNIMGEDFIAKAFHFAHEVDPKAHLIYNDYNTETPVKRDFIVNMVKNFKKKGVPIQGVGMQEHLSIDGPGVEEIDKTLTMLKEIGVRAHITELDIDVLPSVWNLPTAEVSTRFDYTPARDPYTKGLPKEIEEKLAKRYEDIFKVYLKHRDNIDRVTFWGTTDAESWLNGFPIRGRTNYPLLFDREYKPKAAYFRLLDLKK</sequence>
<dbReference type="SMART" id="SM00633">
    <property type="entry name" value="Glyco_10"/>
    <property type="match status" value="1"/>
</dbReference>
<organism evidence="8 9">
    <name type="scientific">Cellvibrio zantedeschiae</name>
    <dbReference type="NCBI Taxonomy" id="1237077"/>
    <lineage>
        <taxon>Bacteria</taxon>
        <taxon>Pseudomonadati</taxon>
        <taxon>Pseudomonadota</taxon>
        <taxon>Gammaproteobacteria</taxon>
        <taxon>Cellvibrionales</taxon>
        <taxon>Cellvibrionaceae</taxon>
        <taxon>Cellvibrio</taxon>
    </lineage>
</organism>
<evidence type="ECO:0000256" key="3">
    <source>
        <dbReference type="ARBA" id="ARBA00023295"/>
    </source>
</evidence>
<feature type="signal peptide" evidence="6">
    <location>
        <begin position="1"/>
        <end position="27"/>
    </location>
</feature>
<evidence type="ECO:0000256" key="6">
    <source>
        <dbReference type="SAM" id="SignalP"/>
    </source>
</evidence>
<dbReference type="InterPro" id="IPR001000">
    <property type="entry name" value="GH10_dom"/>
</dbReference>
<keyword evidence="3 5" id="KW-0326">Glycosidase</keyword>
<dbReference type="PROSITE" id="PS51760">
    <property type="entry name" value="GH10_2"/>
    <property type="match status" value="1"/>
</dbReference>
<dbReference type="EMBL" id="BMYZ01000001">
    <property type="protein sequence ID" value="GGY74677.1"/>
    <property type="molecule type" value="Genomic_DNA"/>
</dbReference>
<dbReference type="InterPro" id="IPR044846">
    <property type="entry name" value="GH10"/>
</dbReference>
<comment type="caution">
    <text evidence="8">The sequence shown here is derived from an EMBL/GenBank/DDBJ whole genome shotgun (WGS) entry which is preliminary data.</text>
</comment>
<dbReference type="RefSeq" id="WP_189418021.1">
    <property type="nucleotide sequence ID" value="NZ_BMYZ01000001.1"/>
</dbReference>
<keyword evidence="2 5" id="KW-0119">Carbohydrate metabolism</keyword>
<feature type="chain" id="PRO_5047203560" description="Beta-xylanase" evidence="6">
    <location>
        <begin position="28"/>
        <end position="378"/>
    </location>
</feature>
<evidence type="ECO:0000256" key="5">
    <source>
        <dbReference type="RuleBase" id="RU361174"/>
    </source>
</evidence>
<dbReference type="PANTHER" id="PTHR31490">
    <property type="entry name" value="GLYCOSYL HYDROLASE"/>
    <property type="match status" value="1"/>
</dbReference>
<dbReference type="InterPro" id="IPR017853">
    <property type="entry name" value="GH"/>
</dbReference>
<keyword evidence="6" id="KW-0732">Signal</keyword>
<keyword evidence="4 5" id="KW-0624">Polysaccharide degradation</keyword>
<gene>
    <name evidence="8" type="ORF">GCM10011613_20170</name>
</gene>
<dbReference type="EC" id="3.2.1.8" evidence="5"/>